<accession>A0A423PT22</accession>
<keyword evidence="2" id="KW-1185">Reference proteome</keyword>
<organism evidence="1 2">
    <name type="scientific">Salinisphaera orenii MK-B5</name>
    <dbReference type="NCBI Taxonomy" id="856730"/>
    <lineage>
        <taxon>Bacteria</taxon>
        <taxon>Pseudomonadati</taxon>
        <taxon>Pseudomonadota</taxon>
        <taxon>Gammaproteobacteria</taxon>
        <taxon>Salinisphaerales</taxon>
        <taxon>Salinisphaeraceae</taxon>
        <taxon>Salinisphaera</taxon>
    </lineage>
</organism>
<dbReference type="Proteomes" id="UP000283993">
    <property type="component" value="Unassembled WGS sequence"/>
</dbReference>
<name>A0A423PT22_9GAMM</name>
<dbReference type="AlphaFoldDB" id="A0A423PT22"/>
<evidence type="ECO:0000313" key="2">
    <source>
        <dbReference type="Proteomes" id="UP000283993"/>
    </source>
</evidence>
<evidence type="ECO:0000313" key="1">
    <source>
        <dbReference type="EMBL" id="ROO28749.1"/>
    </source>
</evidence>
<proteinExistence type="predicted"/>
<gene>
    <name evidence="1" type="ORF">SAOR_05530</name>
</gene>
<sequence>MAITDPDSLEPFRKDVLIKLRIGARSWHGAHIHDVLDPDVSQQGDQLIL</sequence>
<dbReference type="EMBL" id="AYKH01000008">
    <property type="protein sequence ID" value="ROO28749.1"/>
    <property type="molecule type" value="Genomic_DNA"/>
</dbReference>
<protein>
    <submittedName>
        <fullName evidence="1">Uncharacterized protein</fullName>
    </submittedName>
</protein>
<reference evidence="1 2" key="1">
    <citation type="submission" date="2013-10" db="EMBL/GenBank/DDBJ databases">
        <title>Salinisphaera orenii MK-B5 Genome Sequencing.</title>
        <authorList>
            <person name="Lai Q."/>
            <person name="Li C."/>
            <person name="Shao Z."/>
        </authorList>
    </citation>
    <scope>NUCLEOTIDE SEQUENCE [LARGE SCALE GENOMIC DNA]</scope>
    <source>
        <strain evidence="1 2">MK-B5</strain>
    </source>
</reference>
<comment type="caution">
    <text evidence="1">The sequence shown here is derived from an EMBL/GenBank/DDBJ whole genome shotgun (WGS) entry which is preliminary data.</text>
</comment>